<dbReference type="PANTHER" id="PTHR40459:SF1">
    <property type="entry name" value="CONSERVED HYPOTHETICAL ALANINE AND LEUCINE RICH PROTEIN"/>
    <property type="match status" value="1"/>
</dbReference>
<evidence type="ECO:0000313" key="5">
    <source>
        <dbReference type="Proteomes" id="UP000467124"/>
    </source>
</evidence>
<reference evidence="4 5" key="1">
    <citation type="journal article" date="2019" name="Nat. Commun.">
        <title>The antimicrobial potential of Streptomyces from insect microbiomes.</title>
        <authorList>
            <person name="Chevrette M.G."/>
            <person name="Carlson C.M."/>
            <person name="Ortega H.E."/>
            <person name="Thomas C."/>
            <person name="Ananiev G.E."/>
            <person name="Barns K.J."/>
            <person name="Book A.J."/>
            <person name="Cagnazzo J."/>
            <person name="Carlos C."/>
            <person name="Flanigan W."/>
            <person name="Grubbs K.J."/>
            <person name="Horn H.A."/>
            <person name="Hoffmann F.M."/>
            <person name="Klassen J.L."/>
            <person name="Knack J.J."/>
            <person name="Lewin G.R."/>
            <person name="McDonald B.R."/>
            <person name="Muller L."/>
            <person name="Melo W.G.P."/>
            <person name="Pinto-Tomas A.A."/>
            <person name="Schmitz A."/>
            <person name="Wendt-Pienkowski E."/>
            <person name="Wildman S."/>
            <person name="Zhao M."/>
            <person name="Zhang F."/>
            <person name="Bugni T.S."/>
            <person name="Andes D.R."/>
            <person name="Pupo M.T."/>
            <person name="Currie C.R."/>
        </authorList>
    </citation>
    <scope>NUCLEOTIDE SEQUENCE [LARGE SCALE GENOMIC DNA]</scope>
    <source>
        <strain evidence="4 5">SID5840</strain>
    </source>
</reference>
<dbReference type="Proteomes" id="UP000467124">
    <property type="component" value="Unassembled WGS sequence"/>
</dbReference>
<dbReference type="AlphaFoldDB" id="A0A7K2ITW0"/>
<evidence type="ECO:0000259" key="2">
    <source>
        <dbReference type="Pfam" id="PF10728"/>
    </source>
</evidence>
<dbReference type="Gene3D" id="1.10.1040.20">
    <property type="entry name" value="ProC-like, C-terminal domain"/>
    <property type="match status" value="1"/>
</dbReference>
<feature type="domain" description="Putative oxidoreductase/dehydrogenase Rossmann-like" evidence="1">
    <location>
        <begin position="4"/>
        <end position="127"/>
    </location>
</feature>
<dbReference type="Gene3D" id="3.40.50.720">
    <property type="entry name" value="NAD(P)-binding Rossmann-like Domain"/>
    <property type="match status" value="1"/>
</dbReference>
<proteinExistence type="predicted"/>
<organism evidence="4 5">
    <name type="scientific">Nocardiopsis alba</name>
    <dbReference type="NCBI Taxonomy" id="53437"/>
    <lineage>
        <taxon>Bacteria</taxon>
        <taxon>Bacillati</taxon>
        <taxon>Actinomycetota</taxon>
        <taxon>Actinomycetes</taxon>
        <taxon>Streptosporangiales</taxon>
        <taxon>Nocardiopsidaceae</taxon>
        <taxon>Nocardiopsis</taxon>
    </lineage>
</organism>
<dbReference type="InterPro" id="IPR008927">
    <property type="entry name" value="6-PGluconate_DH-like_C_sf"/>
</dbReference>
<dbReference type="InterPro" id="IPR037108">
    <property type="entry name" value="TM1727-like_C_sf"/>
</dbReference>
<protein>
    <submittedName>
        <fullName evidence="4">DUF2520 domain-containing protein</fullName>
    </submittedName>
</protein>
<evidence type="ECO:0000259" key="1">
    <source>
        <dbReference type="Pfam" id="PF10727"/>
    </source>
</evidence>
<evidence type="ECO:0000313" key="4">
    <source>
        <dbReference type="EMBL" id="MYR33402.1"/>
    </source>
</evidence>
<dbReference type="OMA" id="WIAEENR"/>
<dbReference type="InterPro" id="IPR019665">
    <property type="entry name" value="OxRdtase/DH_put_Rossmann_dom"/>
</dbReference>
<dbReference type="PANTHER" id="PTHR40459">
    <property type="entry name" value="CONSERVED HYPOTHETICAL ALANINE AND LEUCINE RICH PROTEIN"/>
    <property type="match status" value="1"/>
</dbReference>
<keyword evidence="6" id="KW-1185">Reference proteome</keyword>
<dbReference type="RefSeq" id="WP_014909730.1">
    <property type="nucleotide sequence ID" value="NZ_BAZE01000003.1"/>
</dbReference>
<dbReference type="InterPro" id="IPR018931">
    <property type="entry name" value="DUF2520"/>
</dbReference>
<gene>
    <name evidence="4" type="ORF">GTW20_14300</name>
    <name evidence="3" type="ORF">VSQ78_21505</name>
</gene>
<comment type="caution">
    <text evidence="4">The sequence shown here is derived from an EMBL/GenBank/DDBJ whole genome shotgun (WGS) entry which is preliminary data.</text>
</comment>
<dbReference type="InterPro" id="IPR036291">
    <property type="entry name" value="NAD(P)-bd_dom_sf"/>
</dbReference>
<reference evidence="3 6" key="2">
    <citation type="submission" date="2024-01" db="EMBL/GenBank/DDBJ databases">
        <title>Genome mining of biosynthetic gene clusters to explore secondary metabolites of Streptomyces sp.</title>
        <authorList>
            <person name="Baig A."/>
            <person name="Ajitkumar Shintre N."/>
            <person name="Kumar H."/>
            <person name="Anbarasu A."/>
            <person name="Ramaiah S."/>
        </authorList>
    </citation>
    <scope>NUCLEOTIDE SEQUENCE [LARGE SCALE GENOMIC DNA]</scope>
    <source>
        <strain evidence="3 6">A01</strain>
    </source>
</reference>
<dbReference type="Pfam" id="PF10728">
    <property type="entry name" value="DUF2520"/>
    <property type="match status" value="1"/>
</dbReference>
<evidence type="ECO:0000313" key="6">
    <source>
        <dbReference type="Proteomes" id="UP001585053"/>
    </source>
</evidence>
<sequence length="294" mass="30404">METTQERPARLRIGVIGAGRVGSVLGVALSRAGHEVVAASAVSEESVARVERRLPTARILEPARVVEAADLVLLTVPDDALPDLVEGLAGTGVDLRGKILVHASGAHGYGILAPATIAGALPLALHPAMTFTGREEDVERLANCAFGVTSPDQLRPIAEALVVEMGAEPVWIAEDKRTLYHAALAGGANHLVTLVADSASLLSAAGVPEPGRVLAPMLSAALDNALRLGIHGLSGPVLRGDAGTVAGHIEQLRENAPESVASYVELARLTADLAINAGLLKPEDAARLLDVLRR</sequence>
<dbReference type="Proteomes" id="UP001585053">
    <property type="component" value="Unassembled WGS sequence"/>
</dbReference>
<accession>A0A7K2ITW0</accession>
<dbReference type="SUPFAM" id="SSF48179">
    <property type="entry name" value="6-phosphogluconate dehydrogenase C-terminal domain-like"/>
    <property type="match status" value="1"/>
</dbReference>
<dbReference type="GeneID" id="91390776"/>
<dbReference type="EMBL" id="WWHY01000001">
    <property type="protein sequence ID" value="MYR33402.1"/>
    <property type="molecule type" value="Genomic_DNA"/>
</dbReference>
<dbReference type="EMBL" id="JAYMRS010000009">
    <property type="protein sequence ID" value="MFB8770285.1"/>
    <property type="molecule type" value="Genomic_DNA"/>
</dbReference>
<name>A0A7K2ITW0_9ACTN</name>
<feature type="domain" description="DUF2520" evidence="2">
    <location>
        <begin position="144"/>
        <end position="268"/>
    </location>
</feature>
<dbReference type="Pfam" id="PF10727">
    <property type="entry name" value="Rossmann-like"/>
    <property type="match status" value="1"/>
</dbReference>
<evidence type="ECO:0000313" key="3">
    <source>
        <dbReference type="EMBL" id="MFB8770285.1"/>
    </source>
</evidence>
<dbReference type="SUPFAM" id="SSF51735">
    <property type="entry name" value="NAD(P)-binding Rossmann-fold domains"/>
    <property type="match status" value="1"/>
</dbReference>